<dbReference type="InterPro" id="IPR025669">
    <property type="entry name" value="AAA_dom"/>
</dbReference>
<dbReference type="CDD" id="cd05387">
    <property type="entry name" value="BY-kinase"/>
    <property type="match status" value="1"/>
</dbReference>
<comment type="catalytic activity">
    <reaction evidence="15">
        <text>L-tyrosyl-[protein] + ATP = O-phospho-L-tyrosyl-[protein] + ADP + H(+)</text>
        <dbReference type="Rhea" id="RHEA:10596"/>
        <dbReference type="Rhea" id="RHEA-COMP:10136"/>
        <dbReference type="Rhea" id="RHEA-COMP:20101"/>
        <dbReference type="ChEBI" id="CHEBI:15378"/>
        <dbReference type="ChEBI" id="CHEBI:30616"/>
        <dbReference type="ChEBI" id="CHEBI:46858"/>
        <dbReference type="ChEBI" id="CHEBI:61978"/>
        <dbReference type="ChEBI" id="CHEBI:456216"/>
        <dbReference type="EC" id="2.7.10.2"/>
    </reaction>
</comment>
<evidence type="ECO:0000256" key="14">
    <source>
        <dbReference type="ARBA" id="ARBA00023137"/>
    </source>
</evidence>
<protein>
    <recommendedName>
        <fullName evidence="4">non-specific protein-tyrosine kinase</fullName>
        <ecNumber evidence="4">2.7.10.2</ecNumber>
    </recommendedName>
</protein>
<dbReference type="InterPro" id="IPR050445">
    <property type="entry name" value="Bact_polysacc_biosynth/exp"/>
</dbReference>
<gene>
    <name evidence="20" type="ORF">B5V02_14500</name>
</gene>
<evidence type="ECO:0000256" key="3">
    <source>
        <dbReference type="ARBA" id="ARBA00008883"/>
    </source>
</evidence>
<keyword evidence="7" id="KW-0808">Transferase</keyword>
<evidence type="ECO:0000256" key="16">
    <source>
        <dbReference type="SAM" id="Phobius"/>
    </source>
</evidence>
<evidence type="ECO:0000256" key="7">
    <source>
        <dbReference type="ARBA" id="ARBA00022679"/>
    </source>
</evidence>
<dbReference type="OrthoDB" id="230260at2"/>
<evidence type="ECO:0000313" key="20">
    <source>
        <dbReference type="EMBL" id="PZV37503.1"/>
    </source>
</evidence>
<reference evidence="21" key="1">
    <citation type="submission" date="2017-03" db="EMBL/GenBank/DDBJ databases">
        <authorList>
            <person name="Safronova V.I."/>
            <person name="Sazanova A.L."/>
            <person name="Chirak E.R."/>
        </authorList>
    </citation>
    <scope>NUCLEOTIDE SEQUENCE [LARGE SCALE GENOMIC DNA]</scope>
    <source>
        <strain evidence="21">Ach-343</strain>
    </source>
</reference>
<dbReference type="Pfam" id="PF13807">
    <property type="entry name" value="GNVR"/>
    <property type="match status" value="1"/>
</dbReference>
<proteinExistence type="inferred from homology"/>
<dbReference type="InterPro" id="IPR005700">
    <property type="entry name" value="EPS_ExoP-like"/>
</dbReference>
<feature type="domain" description="Tyrosine-protein kinase G-rich" evidence="19">
    <location>
        <begin position="416"/>
        <end position="489"/>
    </location>
</feature>
<keyword evidence="6" id="KW-0997">Cell inner membrane</keyword>
<evidence type="ECO:0000256" key="9">
    <source>
        <dbReference type="ARBA" id="ARBA00022741"/>
    </source>
</evidence>
<dbReference type="RefSeq" id="WP_111544856.1">
    <property type="nucleotide sequence ID" value="NZ_MZXV01000032.1"/>
</dbReference>
<keyword evidence="21" id="KW-1185">Reference proteome</keyword>
<sequence length="797" mass="86019">MNYANFPLDKRMPLPNSDAGDGDDFIDIERLLGMAARQAKVVAVCAIIGLFLGLLYLQTTPPQYQSVSSVLIDEGLNKIVDDISAASTTMQTDSAILSQIEILTSTRLAAVVVDKLKLDQNDAFMNPPVSALAKGVGLVRSLIQYVRPSPVLPGVGDISKLDPATRDALIASSSRDYAILKLQNEVRAERTGRSYVIALGYQATDPALAHAITKAYADAYLADQLDASFDATERAAVWLQGRLTELRESSQAASLAVEKFRAEHGLAANSDGQLMSDKQLSDLNAQLIVAQADTARASARYQQYKAIVESGSDNAFKDAAISSDQPSSSVIAALKTRYLTVSKRLQDVEANFGAQHPQAVALAKEKADISTQIFGELKQLTESYRNEYEVALARETALRANVAAAQGKSSVDNQTQVKLRELDQQATALTTLYQTFLGRYEEAAQQQSFPVGKIRIISDASMPMAASSPRTIIVLGLSLVLGTLMGAGFGGLNEFNERFFRTGEEVRDRVGLKFLGYLPAIGGKLGKEEKPGETQVDTKTAKSLSSAEKRARMRVSIDSPASMFSETLRSAKIAFDVVMEGQGSRVIGIISVLPGEGKSTVAANLAGLLAANGAKTLLVDGDLRNPGLSRGLGMECEQGLMEAVVNGQTWQSVGKIDRQTKLAIIPAVLRGYFSHTSELLSSAGMRRFIDNAKETFEYIVVDLPPLGPVVDAKAFAPLVDGFVLVTEWGRTPRAMVRSMLESEPYVANKIIGAVLNKVDLKKLAKYGSFGGSEKFFDKYSTYYLEKSEVRSKAKATV</sequence>
<dbReference type="GO" id="GO:0004715">
    <property type="term" value="F:non-membrane spanning protein tyrosine kinase activity"/>
    <property type="evidence" value="ECO:0007669"/>
    <property type="project" value="UniProtKB-EC"/>
</dbReference>
<dbReference type="SUPFAM" id="SSF52540">
    <property type="entry name" value="P-loop containing nucleoside triphosphate hydrolases"/>
    <property type="match status" value="1"/>
</dbReference>
<evidence type="ECO:0000256" key="15">
    <source>
        <dbReference type="ARBA" id="ARBA00051245"/>
    </source>
</evidence>
<dbReference type="InterPro" id="IPR003856">
    <property type="entry name" value="LPS_length_determ_N"/>
</dbReference>
<name>A0A2W7CLX3_9HYPH</name>
<keyword evidence="10" id="KW-0418">Kinase</keyword>
<dbReference type="InterPro" id="IPR005702">
    <property type="entry name" value="Wzc-like_C"/>
</dbReference>
<evidence type="ECO:0000256" key="6">
    <source>
        <dbReference type="ARBA" id="ARBA00022519"/>
    </source>
</evidence>
<evidence type="ECO:0000259" key="19">
    <source>
        <dbReference type="Pfam" id="PF13807"/>
    </source>
</evidence>
<feature type="transmembrane region" description="Helical" evidence="16">
    <location>
        <begin position="39"/>
        <end position="57"/>
    </location>
</feature>
<keyword evidence="12 16" id="KW-1133">Transmembrane helix</keyword>
<dbReference type="EC" id="2.7.10.2" evidence="4"/>
<dbReference type="AlphaFoldDB" id="A0A2W7CLX3"/>
<feature type="domain" description="Polysaccharide chain length determinant N-terminal" evidence="17">
    <location>
        <begin position="25"/>
        <end position="116"/>
    </location>
</feature>
<dbReference type="NCBIfam" id="TIGR01005">
    <property type="entry name" value="eps_transp_fam"/>
    <property type="match status" value="1"/>
</dbReference>
<evidence type="ECO:0000256" key="4">
    <source>
        <dbReference type="ARBA" id="ARBA00011903"/>
    </source>
</evidence>
<keyword evidence="9" id="KW-0547">Nucleotide-binding</keyword>
<dbReference type="EMBL" id="MZXV01000032">
    <property type="protein sequence ID" value="PZV37503.1"/>
    <property type="molecule type" value="Genomic_DNA"/>
</dbReference>
<evidence type="ECO:0000259" key="17">
    <source>
        <dbReference type="Pfam" id="PF02706"/>
    </source>
</evidence>
<evidence type="ECO:0000256" key="5">
    <source>
        <dbReference type="ARBA" id="ARBA00022475"/>
    </source>
</evidence>
<evidence type="ECO:0000256" key="1">
    <source>
        <dbReference type="ARBA" id="ARBA00004429"/>
    </source>
</evidence>
<evidence type="ECO:0000256" key="2">
    <source>
        <dbReference type="ARBA" id="ARBA00007316"/>
    </source>
</evidence>
<keyword evidence="5" id="KW-1003">Cell membrane</keyword>
<keyword evidence="14" id="KW-0829">Tyrosine-protein kinase</keyword>
<dbReference type="PANTHER" id="PTHR32309:SF13">
    <property type="entry name" value="FERRIC ENTEROBACTIN TRANSPORT PROTEIN FEPE"/>
    <property type="match status" value="1"/>
</dbReference>
<dbReference type="Gene3D" id="3.40.50.300">
    <property type="entry name" value="P-loop containing nucleotide triphosphate hydrolases"/>
    <property type="match status" value="1"/>
</dbReference>
<dbReference type="InterPro" id="IPR027417">
    <property type="entry name" value="P-loop_NTPase"/>
</dbReference>
<comment type="subcellular location">
    <subcellularLocation>
        <location evidence="1">Cell inner membrane</location>
        <topology evidence="1">Multi-pass membrane protein</topology>
    </subcellularLocation>
</comment>
<evidence type="ECO:0000256" key="8">
    <source>
        <dbReference type="ARBA" id="ARBA00022692"/>
    </source>
</evidence>
<evidence type="ECO:0000256" key="10">
    <source>
        <dbReference type="ARBA" id="ARBA00022777"/>
    </source>
</evidence>
<dbReference type="InterPro" id="IPR032807">
    <property type="entry name" value="GNVR"/>
</dbReference>
<keyword evidence="13 16" id="KW-0472">Membrane</keyword>
<accession>A0A2W7CLX3</accession>
<dbReference type="NCBIfam" id="TIGR01007">
    <property type="entry name" value="eps_fam"/>
    <property type="match status" value="1"/>
</dbReference>
<dbReference type="Proteomes" id="UP000248616">
    <property type="component" value="Unassembled WGS sequence"/>
</dbReference>
<feature type="domain" description="AAA" evidence="18">
    <location>
        <begin position="585"/>
        <end position="707"/>
    </location>
</feature>
<evidence type="ECO:0000256" key="12">
    <source>
        <dbReference type="ARBA" id="ARBA00022989"/>
    </source>
</evidence>
<evidence type="ECO:0000256" key="13">
    <source>
        <dbReference type="ARBA" id="ARBA00023136"/>
    </source>
</evidence>
<evidence type="ECO:0000313" key="21">
    <source>
        <dbReference type="Proteomes" id="UP000248616"/>
    </source>
</evidence>
<dbReference type="Pfam" id="PF02706">
    <property type="entry name" value="Wzz"/>
    <property type="match status" value="1"/>
</dbReference>
<evidence type="ECO:0000259" key="18">
    <source>
        <dbReference type="Pfam" id="PF13614"/>
    </source>
</evidence>
<keyword evidence="11" id="KW-0067">ATP-binding</keyword>
<dbReference type="GO" id="GO:0005524">
    <property type="term" value="F:ATP binding"/>
    <property type="evidence" value="ECO:0007669"/>
    <property type="project" value="UniProtKB-KW"/>
</dbReference>
<organism evidence="20 21">
    <name type="scientific">Mesorhizobium kowhaii</name>
    <dbReference type="NCBI Taxonomy" id="1300272"/>
    <lineage>
        <taxon>Bacteria</taxon>
        <taxon>Pseudomonadati</taxon>
        <taxon>Pseudomonadota</taxon>
        <taxon>Alphaproteobacteria</taxon>
        <taxon>Hyphomicrobiales</taxon>
        <taxon>Phyllobacteriaceae</taxon>
        <taxon>Mesorhizobium</taxon>
    </lineage>
</organism>
<dbReference type="GO" id="GO:0005886">
    <property type="term" value="C:plasma membrane"/>
    <property type="evidence" value="ECO:0007669"/>
    <property type="project" value="UniProtKB-SubCell"/>
</dbReference>
<evidence type="ECO:0000256" key="11">
    <source>
        <dbReference type="ARBA" id="ARBA00022840"/>
    </source>
</evidence>
<comment type="similarity">
    <text evidence="3">Belongs to the etk/wzc family.</text>
</comment>
<comment type="caution">
    <text evidence="20">The sequence shown here is derived from an EMBL/GenBank/DDBJ whole genome shotgun (WGS) entry which is preliminary data.</text>
</comment>
<keyword evidence="8 16" id="KW-0812">Transmembrane</keyword>
<dbReference type="Pfam" id="PF13614">
    <property type="entry name" value="AAA_31"/>
    <property type="match status" value="1"/>
</dbReference>
<comment type="similarity">
    <text evidence="2">Belongs to the CpsD/CapB family.</text>
</comment>
<dbReference type="PANTHER" id="PTHR32309">
    <property type="entry name" value="TYROSINE-PROTEIN KINASE"/>
    <property type="match status" value="1"/>
</dbReference>